<organism evidence="3 4">
    <name type="scientific">Hibiscus sabdariffa</name>
    <name type="common">roselle</name>
    <dbReference type="NCBI Taxonomy" id="183260"/>
    <lineage>
        <taxon>Eukaryota</taxon>
        <taxon>Viridiplantae</taxon>
        <taxon>Streptophyta</taxon>
        <taxon>Embryophyta</taxon>
        <taxon>Tracheophyta</taxon>
        <taxon>Spermatophyta</taxon>
        <taxon>Magnoliopsida</taxon>
        <taxon>eudicotyledons</taxon>
        <taxon>Gunneridae</taxon>
        <taxon>Pentapetalae</taxon>
        <taxon>rosids</taxon>
        <taxon>malvids</taxon>
        <taxon>Malvales</taxon>
        <taxon>Malvaceae</taxon>
        <taxon>Malvoideae</taxon>
        <taxon>Hibiscus</taxon>
    </lineage>
</organism>
<dbReference type="Pfam" id="PF22936">
    <property type="entry name" value="Pol_BBD"/>
    <property type="match status" value="1"/>
</dbReference>
<evidence type="ECO:0000313" key="4">
    <source>
        <dbReference type="Proteomes" id="UP001472677"/>
    </source>
</evidence>
<dbReference type="PANTHER" id="PTHR47481:SF31">
    <property type="entry name" value="OS01G0873500 PROTEIN"/>
    <property type="match status" value="1"/>
</dbReference>
<gene>
    <name evidence="3" type="ORF">V6N12_036331</name>
</gene>
<feature type="domain" description="Retrovirus-related Pol polyprotein from transposon TNT 1-94-like beta-barrel" evidence="2">
    <location>
        <begin position="189"/>
        <end position="268"/>
    </location>
</feature>
<accession>A0ABR2EQA6</accession>
<dbReference type="SUPFAM" id="SSF57756">
    <property type="entry name" value="Retrovirus zinc finger-like domains"/>
    <property type="match status" value="1"/>
</dbReference>
<proteinExistence type="predicted"/>
<dbReference type="Pfam" id="PF14223">
    <property type="entry name" value="Retrotran_gag_2"/>
    <property type="match status" value="1"/>
</dbReference>
<feature type="compositionally biased region" description="Low complexity" evidence="1">
    <location>
        <begin position="112"/>
        <end position="123"/>
    </location>
</feature>
<evidence type="ECO:0000313" key="3">
    <source>
        <dbReference type="EMBL" id="KAK8564202.1"/>
    </source>
</evidence>
<dbReference type="PANTHER" id="PTHR47481">
    <property type="match status" value="1"/>
</dbReference>
<keyword evidence="4" id="KW-1185">Reference proteome</keyword>
<evidence type="ECO:0000259" key="2">
    <source>
        <dbReference type="Pfam" id="PF22936"/>
    </source>
</evidence>
<name>A0ABR2EQA6_9ROSI</name>
<comment type="caution">
    <text evidence="3">The sequence shown here is derived from an EMBL/GenBank/DDBJ whole genome shotgun (WGS) entry which is preliminary data.</text>
</comment>
<dbReference type="InterPro" id="IPR054722">
    <property type="entry name" value="PolX-like_BBD"/>
</dbReference>
<protein>
    <recommendedName>
        <fullName evidence="2">Retrovirus-related Pol polyprotein from transposon TNT 1-94-like beta-barrel domain-containing protein</fullName>
    </recommendedName>
</protein>
<feature type="compositionally biased region" description="Polar residues" evidence="1">
    <location>
        <begin position="95"/>
        <end position="111"/>
    </location>
</feature>
<evidence type="ECO:0000256" key="1">
    <source>
        <dbReference type="SAM" id="MobiDB-lite"/>
    </source>
</evidence>
<dbReference type="InterPro" id="IPR036875">
    <property type="entry name" value="Znf_CCHC_sf"/>
</dbReference>
<sequence length="335" mass="36592">MKKGAQSMHEYTMAIKQVCDLLAACGSSISEVEQIATILNGLPNEYEPSIAAITASKDSYSVENIVSILVDAESRMEDTSRFPVGIHFTQSNAQQSVLTSRDGSATLPQFESSSSQANNTQSSRYKGRPRPQCQLCGKLGHLVDRCWHRFDQNFKGVSSHSARQSPKAQDADIQVNALMVDGPFAFSKWFPDSGATHHVASSASTLQEKNVYSGYGKVHLGDGTSLLINHVGSSFIEGTSRTLCLDQVLHVPKITKNLLSVAKFAQDNCVFFEFHADVCYVKDSRTKEVLLKGKLDGGLYSFECQPSKEASILLLPKVCRTTGCGIVDLVTQQEK</sequence>
<reference evidence="3 4" key="1">
    <citation type="journal article" date="2024" name="G3 (Bethesda)">
        <title>Genome assembly of Hibiscus sabdariffa L. provides insights into metabolisms of medicinal natural products.</title>
        <authorList>
            <person name="Kim T."/>
        </authorList>
    </citation>
    <scope>NUCLEOTIDE SEQUENCE [LARGE SCALE GENOMIC DNA]</scope>
    <source>
        <strain evidence="3">TK-2024</strain>
        <tissue evidence="3">Old leaves</tissue>
    </source>
</reference>
<feature type="region of interest" description="Disordered" evidence="1">
    <location>
        <begin position="95"/>
        <end position="129"/>
    </location>
</feature>
<dbReference type="EMBL" id="JBBPBM010000011">
    <property type="protein sequence ID" value="KAK8564202.1"/>
    <property type="molecule type" value="Genomic_DNA"/>
</dbReference>
<dbReference type="Proteomes" id="UP001472677">
    <property type="component" value="Unassembled WGS sequence"/>
</dbReference>